<evidence type="ECO:0000313" key="8">
    <source>
        <dbReference type="Proteomes" id="UP000542111"/>
    </source>
</evidence>
<keyword evidence="3" id="KW-0963">Cytoplasm</keyword>
<evidence type="ECO:0000256" key="6">
    <source>
        <dbReference type="SAM" id="Coils"/>
    </source>
</evidence>
<dbReference type="GO" id="GO:0005737">
    <property type="term" value="C:cytoplasm"/>
    <property type="evidence" value="ECO:0007669"/>
    <property type="project" value="UniProtKB-SubCell"/>
</dbReference>
<evidence type="ECO:0000256" key="1">
    <source>
        <dbReference type="ARBA" id="ARBA00004496"/>
    </source>
</evidence>
<sequence>MLCRRKIELTKDHCLPQTLITRETLVECTQANTVLARAKTQAQDLLRQAEKERAALQENACREFWERANAQLQRWELERQAIFSNLEPIAASVTSQAIRTLLEETALPQRLNALLKQLMATQVPQTKATLLCNPSDRENVSQWLNRHTGGLWTLRPEEYIAPQMLVLETDDGGFRIDWASMVETLATVKAESPMQ</sequence>
<dbReference type="RefSeq" id="WP_169898989.1">
    <property type="nucleotide sequence ID" value="NZ_JAAQYP010000068.1"/>
</dbReference>
<evidence type="ECO:0000256" key="3">
    <source>
        <dbReference type="ARBA" id="ARBA00022490"/>
    </source>
</evidence>
<keyword evidence="2" id="KW-0813">Transport</keyword>
<keyword evidence="4" id="KW-0653">Protein transport</keyword>
<name>A0A7Y1MUS4_9PSED</name>
<organism evidence="7 8">
    <name type="scientific">Pseudomonas gessardii</name>
    <dbReference type="NCBI Taxonomy" id="78544"/>
    <lineage>
        <taxon>Bacteria</taxon>
        <taxon>Pseudomonadati</taxon>
        <taxon>Pseudomonadota</taxon>
        <taxon>Gammaproteobacteria</taxon>
        <taxon>Pseudomonadales</taxon>
        <taxon>Pseudomonadaceae</taxon>
        <taxon>Pseudomonas</taxon>
    </lineage>
</organism>
<dbReference type="Proteomes" id="UP000542111">
    <property type="component" value="Unassembled WGS sequence"/>
</dbReference>
<dbReference type="Pfam" id="PF06188">
    <property type="entry name" value="HrpE"/>
    <property type="match status" value="1"/>
</dbReference>
<protein>
    <submittedName>
        <fullName evidence="7">Type III secretion system stator protein SctL</fullName>
    </submittedName>
</protein>
<gene>
    <name evidence="7" type="primary">sctL</name>
    <name evidence="7" type="ORF">HBO33_26735</name>
</gene>
<keyword evidence="6" id="KW-0175">Coiled coil</keyword>
<feature type="coiled-coil region" evidence="6">
    <location>
        <begin position="32"/>
        <end position="59"/>
    </location>
</feature>
<comment type="caution">
    <text evidence="7">The sequence shown here is derived from an EMBL/GenBank/DDBJ whole genome shotgun (WGS) entry which is preliminary data.</text>
</comment>
<accession>A0A7Y1MUS4</accession>
<dbReference type="EMBL" id="JAAQYP010000068">
    <property type="protein sequence ID" value="NNA98757.1"/>
    <property type="molecule type" value="Genomic_DNA"/>
</dbReference>
<dbReference type="AlphaFoldDB" id="A0A7Y1MUS4"/>
<evidence type="ECO:0000256" key="5">
    <source>
        <dbReference type="ARBA" id="ARBA00024335"/>
    </source>
</evidence>
<comment type="subcellular location">
    <subcellularLocation>
        <location evidence="1">Cytoplasm</location>
    </subcellularLocation>
</comment>
<reference evidence="7 8" key="1">
    <citation type="journal article" date="2020" name="Front. Microbiol.">
        <title>Genetic Organization of the aprX-lipA2 Operon Affects the Proteolytic Potential of Pseudomonas Species in Milk.</title>
        <authorList>
            <person name="Maier C."/>
            <person name="Huptas C."/>
            <person name="von Neubeck M."/>
            <person name="Scherer S."/>
            <person name="Wenning M."/>
            <person name="Lucking G."/>
        </authorList>
    </citation>
    <scope>NUCLEOTIDE SEQUENCE [LARGE SCALE GENOMIC DNA]</scope>
    <source>
        <strain evidence="7 8">G4779</strain>
    </source>
</reference>
<evidence type="ECO:0000256" key="2">
    <source>
        <dbReference type="ARBA" id="ARBA00022448"/>
    </source>
</evidence>
<comment type="similarity">
    <text evidence="5">Belongs to the SctL stator family.</text>
</comment>
<evidence type="ECO:0000256" key="4">
    <source>
        <dbReference type="ARBA" id="ARBA00022927"/>
    </source>
</evidence>
<evidence type="ECO:0000313" key="7">
    <source>
        <dbReference type="EMBL" id="NNA98757.1"/>
    </source>
</evidence>
<dbReference type="NCBIfam" id="TIGR02499">
    <property type="entry name" value="HrpE_YscL_not"/>
    <property type="match status" value="1"/>
</dbReference>
<dbReference type="InterPro" id="IPR012842">
    <property type="entry name" value="T3SS_SctL/SctL2"/>
</dbReference>
<dbReference type="GO" id="GO:0030254">
    <property type="term" value="P:protein secretion by the type III secretion system"/>
    <property type="evidence" value="ECO:0007669"/>
    <property type="project" value="InterPro"/>
</dbReference>
<dbReference type="InterPro" id="IPR009335">
    <property type="entry name" value="T3SS_HrpE/ATPase_suE"/>
</dbReference>
<proteinExistence type="inferred from homology"/>